<accession>A0A1Q4V343</accession>
<gene>
    <name evidence="3" type="ORF">AB852_25345</name>
</gene>
<evidence type="ECO:0000256" key="1">
    <source>
        <dbReference type="SAM" id="MobiDB-lite"/>
    </source>
</evidence>
<feature type="region of interest" description="Disordered" evidence="1">
    <location>
        <begin position="303"/>
        <end position="322"/>
    </location>
</feature>
<feature type="domain" description="Clp R" evidence="2">
    <location>
        <begin position="111"/>
        <end position="169"/>
    </location>
</feature>
<feature type="region of interest" description="Disordered" evidence="1">
    <location>
        <begin position="171"/>
        <end position="190"/>
    </location>
</feature>
<evidence type="ECO:0000313" key="3">
    <source>
        <dbReference type="EMBL" id="OKH92253.1"/>
    </source>
</evidence>
<dbReference type="InterPro" id="IPR004176">
    <property type="entry name" value="Clp_R_N"/>
</dbReference>
<proteinExistence type="predicted"/>
<keyword evidence="4" id="KW-1185">Reference proteome</keyword>
<evidence type="ECO:0000259" key="2">
    <source>
        <dbReference type="Pfam" id="PF02861"/>
    </source>
</evidence>
<comment type="caution">
    <text evidence="3">The sequence shown here is derived from an EMBL/GenBank/DDBJ whole genome shotgun (WGS) entry which is preliminary data.</text>
</comment>
<evidence type="ECO:0000313" key="4">
    <source>
        <dbReference type="Proteomes" id="UP000186455"/>
    </source>
</evidence>
<sequence length="350" mass="37007">MTSDKEADPMDTVTAQAHWRVAGVMGAAWGAVPDGSDTIATEHLLAGIAGTRSDAAKALSVAGATVTAQLAVLRDHHDGAAVWDSTDDTDTSVPSVELLGDDGDKRRRLSGAAVRALTHAMDQARSAGSDHYTTEHLLRGLLADGTSRAARMLTLCGTDATEVLRRLDEGDFEPADDGLPPQLWPTRDTLLGRRSPTATSLWRRLLLRLAKGANLAASPVSWLGFDAVQQAGTLKQPLGTEHLLLSVLATHEVAVRYPHLAMAGASADGDGADVADRFAGGAALHALGVDYLTVRRAVERDGHQLGEDDRDPDTYLEAFEGGDGTGPLTRSLLHGENRARRLLITLGFPV</sequence>
<organism evidence="3 4">
    <name type="scientific">Streptomyces uncialis</name>
    <dbReference type="NCBI Taxonomy" id="1048205"/>
    <lineage>
        <taxon>Bacteria</taxon>
        <taxon>Bacillati</taxon>
        <taxon>Actinomycetota</taxon>
        <taxon>Actinomycetes</taxon>
        <taxon>Kitasatosporales</taxon>
        <taxon>Streptomycetaceae</taxon>
        <taxon>Streptomyces</taxon>
    </lineage>
</organism>
<dbReference type="STRING" id="1048205.AB852_25345"/>
<dbReference type="RefSeq" id="WP_079184918.1">
    <property type="nucleotide sequence ID" value="NZ_LFBV01000007.1"/>
</dbReference>
<dbReference type="Pfam" id="PF02861">
    <property type="entry name" value="Clp_N"/>
    <property type="match status" value="1"/>
</dbReference>
<dbReference type="EMBL" id="LFBV01000007">
    <property type="protein sequence ID" value="OKH92253.1"/>
    <property type="molecule type" value="Genomic_DNA"/>
</dbReference>
<dbReference type="SUPFAM" id="SSF81923">
    <property type="entry name" value="Double Clp-N motif"/>
    <property type="match status" value="1"/>
</dbReference>
<dbReference type="InterPro" id="IPR036628">
    <property type="entry name" value="Clp_N_dom_sf"/>
</dbReference>
<reference evidence="3 4" key="1">
    <citation type="submission" date="2015-06" db="EMBL/GenBank/DDBJ databases">
        <title>Cloning and characterization of the uncialamcin biosynthetic gene cluster.</title>
        <authorList>
            <person name="Yan X."/>
            <person name="Huang T."/>
            <person name="Ge H."/>
            <person name="Shen B."/>
        </authorList>
    </citation>
    <scope>NUCLEOTIDE SEQUENCE [LARGE SCALE GENOMIC DNA]</scope>
    <source>
        <strain evidence="3 4">DCA2648</strain>
    </source>
</reference>
<dbReference type="Proteomes" id="UP000186455">
    <property type="component" value="Unassembled WGS sequence"/>
</dbReference>
<dbReference type="AlphaFoldDB" id="A0A1Q4V343"/>
<dbReference type="Gene3D" id="1.10.1780.10">
    <property type="entry name" value="Clp, N-terminal domain"/>
    <property type="match status" value="1"/>
</dbReference>
<name>A0A1Q4V343_9ACTN</name>
<protein>
    <recommendedName>
        <fullName evidence="2">Clp R domain-containing protein</fullName>
    </recommendedName>
</protein>